<dbReference type="AlphaFoldDB" id="A0AB34K985"/>
<keyword evidence="2" id="KW-0963">Cytoplasm</keyword>
<dbReference type="GO" id="GO:0005868">
    <property type="term" value="C:cytoplasmic dynein complex"/>
    <property type="evidence" value="ECO:0007669"/>
    <property type="project" value="TreeGrafter"/>
</dbReference>
<dbReference type="PANTHER" id="PTHR21255:SF4">
    <property type="entry name" value="DYNEIN LIGHT CHAIN TCTEX-TYPE"/>
    <property type="match status" value="1"/>
</dbReference>
<evidence type="ECO:0000256" key="2">
    <source>
        <dbReference type="ARBA" id="ARBA00022490"/>
    </source>
</evidence>
<organism evidence="7 8">
    <name type="scientific">Prymnesium parvum</name>
    <name type="common">Toxic golden alga</name>
    <dbReference type="NCBI Taxonomy" id="97485"/>
    <lineage>
        <taxon>Eukaryota</taxon>
        <taxon>Haptista</taxon>
        <taxon>Haptophyta</taxon>
        <taxon>Prymnesiophyceae</taxon>
        <taxon>Prymnesiales</taxon>
        <taxon>Prymnesiaceae</taxon>
        <taxon>Prymnesium</taxon>
    </lineage>
</organism>
<name>A0AB34K985_PRYPA</name>
<dbReference type="GO" id="GO:0045505">
    <property type="term" value="F:dynein intermediate chain binding"/>
    <property type="evidence" value="ECO:0007669"/>
    <property type="project" value="TreeGrafter"/>
</dbReference>
<protein>
    <recommendedName>
        <fullName evidence="9">Dynein light chain Tctex-type 1</fullName>
    </recommendedName>
</protein>
<evidence type="ECO:0000256" key="1">
    <source>
        <dbReference type="ARBA" id="ARBA00004245"/>
    </source>
</evidence>
<dbReference type="PANTHER" id="PTHR21255">
    <property type="entry name" value="T-COMPLEX-ASSOCIATED-TESTIS-EXPRESSED 1/ DYNEIN LIGHT CHAIN"/>
    <property type="match status" value="1"/>
</dbReference>
<dbReference type="Gene3D" id="3.30.1140.40">
    <property type="entry name" value="Tctex-1"/>
    <property type="match status" value="1"/>
</dbReference>
<keyword evidence="3" id="KW-0493">Microtubule</keyword>
<accession>A0AB34K985</accession>
<reference evidence="7 8" key="1">
    <citation type="journal article" date="2024" name="Science">
        <title>Giant polyketide synthase enzymes in the biosynthesis of giant marine polyether toxins.</title>
        <authorList>
            <person name="Fallon T.R."/>
            <person name="Shende V.V."/>
            <person name="Wierzbicki I.H."/>
            <person name="Pendleton A.L."/>
            <person name="Watervoot N.F."/>
            <person name="Auber R.P."/>
            <person name="Gonzalez D.J."/>
            <person name="Wisecaver J.H."/>
            <person name="Moore B.S."/>
        </authorList>
    </citation>
    <scope>NUCLEOTIDE SEQUENCE [LARGE SCALE GENOMIC DNA]</scope>
    <source>
        <strain evidence="7 8">12B1</strain>
    </source>
</reference>
<dbReference type="GO" id="GO:0005737">
    <property type="term" value="C:cytoplasm"/>
    <property type="evidence" value="ECO:0007669"/>
    <property type="project" value="TreeGrafter"/>
</dbReference>
<comment type="caution">
    <text evidence="7">The sequence shown here is derived from an EMBL/GenBank/DDBJ whole genome shotgun (WGS) entry which is preliminary data.</text>
</comment>
<dbReference type="CDD" id="cd21455">
    <property type="entry name" value="DLC-like_DYNLT1_DYNLT3"/>
    <property type="match status" value="1"/>
</dbReference>
<evidence type="ECO:0000313" key="8">
    <source>
        <dbReference type="Proteomes" id="UP001515480"/>
    </source>
</evidence>
<sequence length="113" mass="12611">MDDLQSSEESAFVQEDVTAIIKEAIDSVLSSASYQHTKVQQWTSMCIESCMKRLKDLSKPFKYIVTAVLMQKNGAGLHTATSCFWDNTTDGSATLRWENKTMYCIVTVFGVAV</sequence>
<keyword evidence="8" id="KW-1185">Reference proteome</keyword>
<evidence type="ECO:0000256" key="3">
    <source>
        <dbReference type="ARBA" id="ARBA00022701"/>
    </source>
</evidence>
<dbReference type="InterPro" id="IPR038586">
    <property type="entry name" value="Tctex-1-like_sf"/>
</dbReference>
<keyword evidence="6" id="KW-0206">Cytoskeleton</keyword>
<dbReference type="GO" id="GO:0007018">
    <property type="term" value="P:microtubule-based movement"/>
    <property type="evidence" value="ECO:0007669"/>
    <property type="project" value="TreeGrafter"/>
</dbReference>
<dbReference type="Pfam" id="PF03645">
    <property type="entry name" value="Tctex-1"/>
    <property type="match status" value="1"/>
</dbReference>
<dbReference type="FunFam" id="3.30.1140.40:FF:000001">
    <property type="entry name" value="Dynein light chain Tctex-type 1"/>
    <property type="match status" value="1"/>
</dbReference>
<evidence type="ECO:0000256" key="6">
    <source>
        <dbReference type="ARBA" id="ARBA00023212"/>
    </source>
</evidence>
<evidence type="ECO:0000313" key="7">
    <source>
        <dbReference type="EMBL" id="KAL1530925.1"/>
    </source>
</evidence>
<proteinExistence type="predicted"/>
<keyword evidence="4" id="KW-0243">Dynein</keyword>
<evidence type="ECO:0000256" key="4">
    <source>
        <dbReference type="ARBA" id="ARBA00023017"/>
    </source>
</evidence>
<gene>
    <name evidence="7" type="ORF">AB1Y20_001816</name>
</gene>
<comment type="subcellular location">
    <subcellularLocation>
        <location evidence="1">Cytoplasm</location>
        <location evidence="1">Cytoskeleton</location>
    </subcellularLocation>
</comment>
<dbReference type="Proteomes" id="UP001515480">
    <property type="component" value="Unassembled WGS sequence"/>
</dbReference>
<dbReference type="GO" id="GO:0005874">
    <property type="term" value="C:microtubule"/>
    <property type="evidence" value="ECO:0007669"/>
    <property type="project" value="UniProtKB-KW"/>
</dbReference>
<dbReference type="InterPro" id="IPR005334">
    <property type="entry name" value="Tctex-1-like"/>
</dbReference>
<keyword evidence="5" id="KW-0505">Motor protein</keyword>
<evidence type="ECO:0000256" key="5">
    <source>
        <dbReference type="ARBA" id="ARBA00023175"/>
    </source>
</evidence>
<evidence type="ECO:0008006" key="9">
    <source>
        <dbReference type="Google" id="ProtNLM"/>
    </source>
</evidence>
<dbReference type="EMBL" id="JBGBPQ010000001">
    <property type="protein sequence ID" value="KAL1530925.1"/>
    <property type="molecule type" value="Genomic_DNA"/>
</dbReference>